<dbReference type="PANTHER" id="PTHR48100">
    <property type="entry name" value="BROAD-SPECIFICITY PHOSPHATASE YOR283W-RELATED"/>
    <property type="match status" value="1"/>
</dbReference>
<comment type="caution">
    <text evidence="3">The sequence shown here is derived from an EMBL/GenBank/DDBJ whole genome shotgun (WGS) entry which is preliminary data.</text>
</comment>
<keyword evidence="1" id="KW-0324">Glycolysis</keyword>
<evidence type="ECO:0000313" key="3">
    <source>
        <dbReference type="EMBL" id="GAA1526889.1"/>
    </source>
</evidence>
<dbReference type="Proteomes" id="UP001501470">
    <property type="component" value="Unassembled WGS sequence"/>
</dbReference>
<dbReference type="SMART" id="SM00855">
    <property type="entry name" value="PGAM"/>
    <property type="match status" value="1"/>
</dbReference>
<protein>
    <submittedName>
        <fullName evidence="3">Histidine phosphatase family protein</fullName>
    </submittedName>
</protein>
<gene>
    <name evidence="3" type="ORF">GCM10009827_049690</name>
</gene>
<accession>A0ABP4LLK2</accession>
<evidence type="ECO:0000256" key="2">
    <source>
        <dbReference type="ARBA" id="ARBA00023235"/>
    </source>
</evidence>
<dbReference type="SUPFAM" id="SSF53254">
    <property type="entry name" value="Phosphoglycerate mutase-like"/>
    <property type="match status" value="1"/>
</dbReference>
<evidence type="ECO:0000313" key="4">
    <source>
        <dbReference type="Proteomes" id="UP001501470"/>
    </source>
</evidence>
<dbReference type="InterPro" id="IPR029033">
    <property type="entry name" value="His_PPase_superfam"/>
</dbReference>
<dbReference type="Gene3D" id="3.40.50.1240">
    <property type="entry name" value="Phosphoglycerate mutase-like"/>
    <property type="match status" value="1"/>
</dbReference>
<dbReference type="PROSITE" id="PS00175">
    <property type="entry name" value="PG_MUTASE"/>
    <property type="match status" value="1"/>
</dbReference>
<dbReference type="Pfam" id="PF00300">
    <property type="entry name" value="His_Phos_1"/>
    <property type="match status" value="1"/>
</dbReference>
<sequence length="228" mass="24154">MGTSLGELAVVRHGQSAANAAFAVAEAEGRLDSGVTGPDAAVVLTGPGRAQAAALGRWLAAQPPDRRPEAVACSPFLRAVQTWRLARTEAAAHGVALPDATLDDRLVDRRMGELELLTTAAVRARFPAEAARRAAAGEFGYRPPGGESFHDIAARVRAALDDLERDHPGRRVWIVAHDAVVLTLRHLLEPLTVEEVTAVMAAGPVLNASVTRFDGDGLLTYNAVDHLR</sequence>
<keyword evidence="2" id="KW-0413">Isomerase</keyword>
<dbReference type="CDD" id="cd07067">
    <property type="entry name" value="HP_PGM_like"/>
    <property type="match status" value="1"/>
</dbReference>
<dbReference type="InterPro" id="IPR050275">
    <property type="entry name" value="PGM_Phosphatase"/>
</dbReference>
<dbReference type="EMBL" id="BAAAQD010000010">
    <property type="protein sequence ID" value="GAA1526889.1"/>
    <property type="molecule type" value="Genomic_DNA"/>
</dbReference>
<name>A0ABP4LLK2_9ACTN</name>
<organism evidence="3 4">
    <name type="scientific">Dactylosporangium maewongense</name>
    <dbReference type="NCBI Taxonomy" id="634393"/>
    <lineage>
        <taxon>Bacteria</taxon>
        <taxon>Bacillati</taxon>
        <taxon>Actinomycetota</taxon>
        <taxon>Actinomycetes</taxon>
        <taxon>Micromonosporales</taxon>
        <taxon>Micromonosporaceae</taxon>
        <taxon>Dactylosporangium</taxon>
    </lineage>
</organism>
<evidence type="ECO:0000256" key="1">
    <source>
        <dbReference type="ARBA" id="ARBA00023152"/>
    </source>
</evidence>
<keyword evidence="4" id="KW-1185">Reference proteome</keyword>
<dbReference type="InterPro" id="IPR001345">
    <property type="entry name" value="PG/BPGM_mutase_AS"/>
</dbReference>
<dbReference type="PANTHER" id="PTHR48100:SF1">
    <property type="entry name" value="HISTIDINE PHOSPHATASE FAMILY PROTEIN-RELATED"/>
    <property type="match status" value="1"/>
</dbReference>
<reference evidence="4" key="1">
    <citation type="journal article" date="2019" name="Int. J. Syst. Evol. Microbiol.">
        <title>The Global Catalogue of Microorganisms (GCM) 10K type strain sequencing project: providing services to taxonomists for standard genome sequencing and annotation.</title>
        <authorList>
            <consortium name="The Broad Institute Genomics Platform"/>
            <consortium name="The Broad Institute Genome Sequencing Center for Infectious Disease"/>
            <person name="Wu L."/>
            <person name="Ma J."/>
        </authorList>
    </citation>
    <scope>NUCLEOTIDE SEQUENCE [LARGE SCALE GENOMIC DNA]</scope>
    <source>
        <strain evidence="4">JCM 15933</strain>
    </source>
</reference>
<dbReference type="InterPro" id="IPR013078">
    <property type="entry name" value="His_Pase_superF_clade-1"/>
</dbReference>
<dbReference type="RefSeq" id="WP_344504471.1">
    <property type="nucleotide sequence ID" value="NZ_BAAAQD010000010.1"/>
</dbReference>
<proteinExistence type="predicted"/>